<dbReference type="REBASE" id="431223">
    <property type="entry name" value="Kpo13336ORF868P"/>
</dbReference>
<proteinExistence type="predicted"/>
<sequence>MTATLSGNKGEWSEPYVLLKLLADGEIYLGDGRMNKIESLILPIINIIREEQRYGYSDDKQRIVFALDNISQTVSIADFKKNAEILLAEIKCRSRKKGNATFTILDVESFLRQIGCTRLSTKSSSKSDIHIVVRDIRSGISPTLGFSIKSELGSKPTLLNASGATNFVYEVLNCNTQLATMINSLMNNKGRRDIRTRMQAIADAGCTLKFRSVDSRIFSNNLILIDSMLPEILAEMLSQYYAGSAVTTEDLAKQVCELNPNGYDYSDKHHFYEYKIKRLLCEAALGMRPAEVWHGQYDATGGYLVVKQDGEIVCYHLYSRNQFEDYLFMNTKFDTPSSSRHHFGDIYEKDNTFFFKLNLQIRFL</sequence>
<dbReference type="InterPro" id="IPR019062">
    <property type="entry name" value="Restrct_endonuc_II_HpaII"/>
</dbReference>
<dbReference type="GO" id="GO:0004519">
    <property type="term" value="F:endonuclease activity"/>
    <property type="evidence" value="ECO:0007669"/>
    <property type="project" value="UniProtKB-KW"/>
</dbReference>
<protein>
    <submittedName>
        <fullName evidence="1">HpaII restriction endonuclease</fullName>
    </submittedName>
</protein>
<dbReference type="AlphaFoldDB" id="A0A377R0P4"/>
<keyword evidence="1" id="KW-0540">Nuclease</keyword>
<accession>A0A377R0P4</accession>
<dbReference type="RefSeq" id="WP_115307900.1">
    <property type="nucleotide sequence ID" value="NZ_CP091516.1"/>
</dbReference>
<organism evidence="1 2">
    <name type="scientific">Kingella potus</name>
    <dbReference type="NCBI Taxonomy" id="265175"/>
    <lineage>
        <taxon>Bacteria</taxon>
        <taxon>Pseudomonadati</taxon>
        <taxon>Pseudomonadota</taxon>
        <taxon>Betaproteobacteria</taxon>
        <taxon>Neisseriales</taxon>
        <taxon>Neisseriaceae</taxon>
        <taxon>Kingella</taxon>
    </lineage>
</organism>
<keyword evidence="1" id="KW-0378">Hydrolase</keyword>
<evidence type="ECO:0000313" key="1">
    <source>
        <dbReference type="EMBL" id="STR00659.1"/>
    </source>
</evidence>
<dbReference type="Proteomes" id="UP000254293">
    <property type="component" value="Unassembled WGS sequence"/>
</dbReference>
<dbReference type="Pfam" id="PF09561">
    <property type="entry name" value="RE_HpaII"/>
    <property type="match status" value="1"/>
</dbReference>
<evidence type="ECO:0000313" key="2">
    <source>
        <dbReference type="Proteomes" id="UP000254293"/>
    </source>
</evidence>
<reference evidence="1 2" key="1">
    <citation type="submission" date="2018-06" db="EMBL/GenBank/DDBJ databases">
        <authorList>
            <consortium name="Pathogen Informatics"/>
            <person name="Doyle S."/>
        </authorList>
    </citation>
    <scope>NUCLEOTIDE SEQUENCE [LARGE SCALE GENOMIC DNA]</scope>
    <source>
        <strain evidence="1 2">NCTC13336</strain>
    </source>
</reference>
<name>A0A377R0P4_9NEIS</name>
<gene>
    <name evidence="1" type="ORF">NCTC13336_00869</name>
</gene>
<keyword evidence="2" id="KW-1185">Reference proteome</keyword>
<dbReference type="OrthoDB" id="1551452at2"/>
<keyword evidence="1" id="KW-0255">Endonuclease</keyword>
<dbReference type="EMBL" id="UGJJ01000001">
    <property type="protein sequence ID" value="STR00659.1"/>
    <property type="molecule type" value="Genomic_DNA"/>
</dbReference>